<dbReference type="PANTHER" id="PTHR11579:SF0">
    <property type="entry name" value="PROTEIN-L-ISOASPARTATE(D-ASPARTATE) O-METHYLTRANSFERASE"/>
    <property type="match status" value="1"/>
</dbReference>
<dbReference type="RefSeq" id="WP_076837080.1">
    <property type="nucleotide sequence ID" value="NZ_CP019434.1"/>
</dbReference>
<dbReference type="Gene3D" id="3.40.50.150">
    <property type="entry name" value="Vaccinia Virus protein VP39"/>
    <property type="match status" value="1"/>
</dbReference>
<evidence type="ECO:0000313" key="8">
    <source>
        <dbReference type="EMBL" id="APZ43440.1"/>
    </source>
</evidence>
<keyword evidence="5 7" id="KW-0808">Transferase</keyword>
<keyword evidence="9" id="KW-1185">Reference proteome</keyword>
<dbReference type="SUPFAM" id="SSF53335">
    <property type="entry name" value="S-adenosyl-L-methionine-dependent methyltransferases"/>
    <property type="match status" value="1"/>
</dbReference>
<dbReference type="GO" id="GO:0030091">
    <property type="term" value="P:protein repair"/>
    <property type="evidence" value="ECO:0007669"/>
    <property type="project" value="UniProtKB-UniRule"/>
</dbReference>
<dbReference type="OrthoDB" id="9810066at2"/>
<dbReference type="InterPro" id="IPR029063">
    <property type="entry name" value="SAM-dependent_MTases_sf"/>
</dbReference>
<sequence length="221" mass="24615">MTATRRHGIGMTSQRTRDRMVGRLEELGIKDQRVLAVIRATPRHLFVEEALASRAYEDTALPIGYGQTISQPYIVARMTELVLQTHRPQHVLEVGTGSGYQAAVLAQLVPRVYTVERISALLERSRRLLLDVGFGNIHFRLSDGSWGWPEKAPFDVIVLTAAPVTVPEELLAQLAPSGFLIGPVGPEGAQQLTIVRRENRRFVHQIIEPVSFVPLRRGLEA</sequence>
<comment type="subcellular location">
    <subcellularLocation>
        <location evidence="1 7">Cytoplasm</location>
    </subcellularLocation>
</comment>
<dbReference type="NCBIfam" id="TIGR00080">
    <property type="entry name" value="pimt"/>
    <property type="match status" value="1"/>
</dbReference>
<dbReference type="Proteomes" id="UP000243807">
    <property type="component" value="Chromosome"/>
</dbReference>
<dbReference type="GO" id="GO:0004719">
    <property type="term" value="F:protein-L-isoaspartate (D-aspartate) O-methyltransferase activity"/>
    <property type="evidence" value="ECO:0007669"/>
    <property type="project" value="UniProtKB-UniRule"/>
</dbReference>
<dbReference type="GO" id="GO:0005737">
    <property type="term" value="C:cytoplasm"/>
    <property type="evidence" value="ECO:0007669"/>
    <property type="project" value="UniProtKB-SubCell"/>
</dbReference>
<organism evidence="8 9">
    <name type="scientific">Acidihalobacter ferrooxydans</name>
    <dbReference type="NCBI Taxonomy" id="1765967"/>
    <lineage>
        <taxon>Bacteria</taxon>
        <taxon>Pseudomonadati</taxon>
        <taxon>Pseudomonadota</taxon>
        <taxon>Gammaproteobacteria</taxon>
        <taxon>Chromatiales</taxon>
        <taxon>Ectothiorhodospiraceae</taxon>
        <taxon>Acidihalobacter</taxon>
    </lineage>
</organism>
<name>A0A1P8UHX7_9GAMM</name>
<dbReference type="PANTHER" id="PTHR11579">
    <property type="entry name" value="PROTEIN-L-ISOASPARTATE O-METHYLTRANSFERASE"/>
    <property type="match status" value="1"/>
</dbReference>
<dbReference type="AlphaFoldDB" id="A0A1P8UHX7"/>
<evidence type="ECO:0000313" key="9">
    <source>
        <dbReference type="Proteomes" id="UP000243807"/>
    </source>
</evidence>
<comment type="function">
    <text evidence="7">Catalyzes the methyl esterification of L-isoaspartyl residues in peptides and proteins that result from spontaneous decomposition of normal L-aspartyl and L-asparaginyl residues. It plays a role in the repair and/or degradation of damaged proteins.</text>
</comment>
<evidence type="ECO:0000256" key="1">
    <source>
        <dbReference type="ARBA" id="ARBA00004496"/>
    </source>
</evidence>
<evidence type="ECO:0000256" key="7">
    <source>
        <dbReference type="HAMAP-Rule" id="MF_00090"/>
    </source>
</evidence>
<dbReference type="GO" id="GO:0032259">
    <property type="term" value="P:methylation"/>
    <property type="evidence" value="ECO:0007669"/>
    <property type="project" value="UniProtKB-KW"/>
</dbReference>
<dbReference type="EC" id="2.1.1.77" evidence="7"/>
<dbReference type="KEGG" id="afy:BW247_10370"/>
<keyword evidence="3 7" id="KW-0963">Cytoplasm</keyword>
<comment type="catalytic activity">
    <reaction evidence="7">
        <text>[protein]-L-isoaspartate + S-adenosyl-L-methionine = [protein]-L-isoaspartate alpha-methyl ester + S-adenosyl-L-homocysteine</text>
        <dbReference type="Rhea" id="RHEA:12705"/>
        <dbReference type="Rhea" id="RHEA-COMP:12143"/>
        <dbReference type="Rhea" id="RHEA-COMP:12144"/>
        <dbReference type="ChEBI" id="CHEBI:57856"/>
        <dbReference type="ChEBI" id="CHEBI:59789"/>
        <dbReference type="ChEBI" id="CHEBI:90596"/>
        <dbReference type="ChEBI" id="CHEBI:90598"/>
        <dbReference type="EC" id="2.1.1.77"/>
    </reaction>
</comment>
<accession>A0A1P8UHX7</accession>
<keyword evidence="4 7" id="KW-0489">Methyltransferase</keyword>
<dbReference type="InterPro" id="IPR000682">
    <property type="entry name" value="PCMT"/>
</dbReference>
<dbReference type="EMBL" id="CP019434">
    <property type="protein sequence ID" value="APZ43440.1"/>
    <property type="molecule type" value="Genomic_DNA"/>
</dbReference>
<proteinExistence type="inferred from homology"/>
<protein>
    <recommendedName>
        <fullName evidence="7">Protein-L-isoaspartate O-methyltransferase</fullName>
        <ecNumber evidence="7">2.1.1.77</ecNumber>
    </recommendedName>
    <alternativeName>
        <fullName evidence="7">L-isoaspartyl protein carboxyl methyltransferase</fullName>
    </alternativeName>
    <alternativeName>
        <fullName evidence="7">Protein L-isoaspartyl methyltransferase</fullName>
    </alternativeName>
    <alternativeName>
        <fullName evidence="7">Protein-beta-aspartate methyltransferase</fullName>
        <shortName evidence="7">PIMT</shortName>
    </alternativeName>
</protein>
<evidence type="ECO:0000256" key="2">
    <source>
        <dbReference type="ARBA" id="ARBA00005369"/>
    </source>
</evidence>
<dbReference type="CDD" id="cd02440">
    <property type="entry name" value="AdoMet_MTases"/>
    <property type="match status" value="1"/>
</dbReference>
<comment type="similarity">
    <text evidence="2 7">Belongs to the methyltransferase superfamily. L-isoaspartyl/D-aspartyl protein methyltransferase family.</text>
</comment>
<dbReference type="HAMAP" id="MF_00090">
    <property type="entry name" value="PIMT"/>
    <property type="match status" value="1"/>
</dbReference>
<evidence type="ECO:0000256" key="4">
    <source>
        <dbReference type="ARBA" id="ARBA00022603"/>
    </source>
</evidence>
<gene>
    <name evidence="7" type="primary">pcm</name>
    <name evidence="8" type="ORF">BW247_10370</name>
</gene>
<dbReference type="STRING" id="1765967.BW247_10370"/>
<feature type="active site" evidence="7">
    <location>
        <position position="70"/>
    </location>
</feature>
<keyword evidence="6 7" id="KW-0949">S-adenosyl-L-methionine</keyword>
<evidence type="ECO:0000256" key="5">
    <source>
        <dbReference type="ARBA" id="ARBA00022679"/>
    </source>
</evidence>
<dbReference type="FunFam" id="3.40.50.150:FF:000010">
    <property type="entry name" value="Protein-L-isoaspartate O-methyltransferase"/>
    <property type="match status" value="1"/>
</dbReference>
<dbReference type="NCBIfam" id="NF001453">
    <property type="entry name" value="PRK00312.1"/>
    <property type="match status" value="1"/>
</dbReference>
<dbReference type="Pfam" id="PF01135">
    <property type="entry name" value="PCMT"/>
    <property type="match status" value="1"/>
</dbReference>
<reference evidence="8 9" key="1">
    <citation type="submission" date="2017-01" db="EMBL/GenBank/DDBJ databases">
        <title>Draft sequence of Acidihalobacter ferrooxidans strain DSM 14175 (strain V8).</title>
        <authorList>
            <person name="Khaleque H.N."/>
            <person name="Ramsay J.P."/>
            <person name="Murphy R.J.T."/>
            <person name="Kaksonen A.H."/>
            <person name="Boxall N.J."/>
            <person name="Watkin E.L.J."/>
        </authorList>
    </citation>
    <scope>NUCLEOTIDE SEQUENCE [LARGE SCALE GENOMIC DNA]</scope>
    <source>
        <strain evidence="8 9">V8</strain>
    </source>
</reference>
<evidence type="ECO:0000256" key="6">
    <source>
        <dbReference type="ARBA" id="ARBA00022691"/>
    </source>
</evidence>
<evidence type="ECO:0000256" key="3">
    <source>
        <dbReference type="ARBA" id="ARBA00022490"/>
    </source>
</evidence>
<dbReference type="PROSITE" id="PS01279">
    <property type="entry name" value="PCMT"/>
    <property type="match status" value="1"/>
</dbReference>